<proteinExistence type="predicted"/>
<evidence type="ECO:0000313" key="3">
    <source>
        <dbReference type="Proteomes" id="UP000266922"/>
    </source>
</evidence>
<feature type="region of interest" description="Disordered" evidence="1">
    <location>
        <begin position="23"/>
        <end position="69"/>
    </location>
</feature>
<dbReference type="Proteomes" id="UP000266922">
    <property type="component" value="Unassembled WGS sequence"/>
</dbReference>
<gene>
    <name evidence="2" type="ORF">D9548_04200</name>
</gene>
<protein>
    <submittedName>
        <fullName evidence="2">Uncharacterized protein</fullName>
    </submittedName>
</protein>
<accession>A0A3L7DCZ2</accession>
<dbReference type="AlphaFoldDB" id="A0A3L7DCZ2"/>
<evidence type="ECO:0000256" key="1">
    <source>
        <dbReference type="SAM" id="MobiDB-lite"/>
    </source>
</evidence>
<sequence>MTAILMPLGCSGAFADIPTTPVFKAGDRKISPPEMEMPKRKKRRPLWGGSARKRPKNPAVWSRVKCQVR</sequence>
<comment type="caution">
    <text evidence="2">The sequence shown here is derived from an EMBL/GenBank/DDBJ whole genome shotgun (WGS) entry which is preliminary data.</text>
</comment>
<dbReference type="EMBL" id="RCTJ01000008">
    <property type="protein sequence ID" value="RLQ14660.1"/>
    <property type="molecule type" value="Genomic_DNA"/>
</dbReference>
<reference evidence="2 3" key="1">
    <citation type="submission" date="2018-10" db="EMBL/GenBank/DDBJ databases">
        <title>Geobacillus stearothermophilus in processing lines of powdered infant formula.</title>
        <authorList>
            <person name="Rhee M.S."/>
            <person name="Choi I.-G."/>
            <person name="Cho T.J."/>
            <person name="Park B."/>
        </authorList>
    </citation>
    <scope>NUCLEOTIDE SEQUENCE [LARGE SCALE GENOMIC DNA]</scope>
    <source>
        <strain evidence="2 3">FHS-PPGT130</strain>
    </source>
</reference>
<evidence type="ECO:0000313" key="2">
    <source>
        <dbReference type="EMBL" id="RLQ14660.1"/>
    </source>
</evidence>
<feature type="compositionally biased region" description="Basic residues" evidence="1">
    <location>
        <begin position="39"/>
        <end position="56"/>
    </location>
</feature>
<name>A0A3L7DCZ2_GEOSE</name>
<organism evidence="2 3">
    <name type="scientific">Geobacillus stearothermophilus</name>
    <name type="common">Bacillus stearothermophilus</name>
    <dbReference type="NCBI Taxonomy" id="1422"/>
    <lineage>
        <taxon>Bacteria</taxon>
        <taxon>Bacillati</taxon>
        <taxon>Bacillota</taxon>
        <taxon>Bacilli</taxon>
        <taxon>Bacillales</taxon>
        <taxon>Anoxybacillaceae</taxon>
        <taxon>Geobacillus</taxon>
    </lineage>
</organism>